<proteinExistence type="predicted"/>
<organism evidence="1 2">
    <name type="scientific">Mauremys mutica</name>
    <name type="common">yellowpond turtle</name>
    <dbReference type="NCBI Taxonomy" id="74926"/>
    <lineage>
        <taxon>Eukaryota</taxon>
        <taxon>Metazoa</taxon>
        <taxon>Chordata</taxon>
        <taxon>Craniata</taxon>
        <taxon>Vertebrata</taxon>
        <taxon>Euteleostomi</taxon>
        <taxon>Archelosauria</taxon>
        <taxon>Testudinata</taxon>
        <taxon>Testudines</taxon>
        <taxon>Cryptodira</taxon>
        <taxon>Durocryptodira</taxon>
        <taxon>Testudinoidea</taxon>
        <taxon>Geoemydidae</taxon>
        <taxon>Geoemydinae</taxon>
        <taxon>Mauremys</taxon>
    </lineage>
</organism>
<evidence type="ECO:0000313" key="1">
    <source>
        <dbReference type="EMBL" id="KAH1164952.1"/>
    </source>
</evidence>
<gene>
    <name evidence="1" type="ORF">KIL84_022511</name>
</gene>
<dbReference type="AlphaFoldDB" id="A0A9D4ALK2"/>
<name>A0A9D4ALK2_9SAUR</name>
<sequence length="109" mass="11552">MWISQSFRNKICFIPISPAKSLHLRVCKLDSILAHASLRPVLLTKALSALGFQTAVELQLCKTSGVDTIYTSAVYPGVCCPCTNCFGCTSCLTLGVCTGTGSLVAKIPP</sequence>
<dbReference type="EMBL" id="JAHDVG010000488">
    <property type="protein sequence ID" value="KAH1164952.1"/>
    <property type="molecule type" value="Genomic_DNA"/>
</dbReference>
<keyword evidence="2" id="KW-1185">Reference proteome</keyword>
<evidence type="ECO:0000313" key="2">
    <source>
        <dbReference type="Proteomes" id="UP000827986"/>
    </source>
</evidence>
<accession>A0A9D4ALK2</accession>
<dbReference type="Proteomes" id="UP000827986">
    <property type="component" value="Unassembled WGS sequence"/>
</dbReference>
<comment type="caution">
    <text evidence="1">The sequence shown here is derived from an EMBL/GenBank/DDBJ whole genome shotgun (WGS) entry which is preliminary data.</text>
</comment>
<reference evidence="1" key="1">
    <citation type="submission" date="2021-09" db="EMBL/GenBank/DDBJ databases">
        <title>The genome of Mauremys mutica provides insights into the evolution of semi-aquatic lifestyle.</title>
        <authorList>
            <person name="Gong S."/>
            <person name="Gao Y."/>
        </authorList>
    </citation>
    <scope>NUCLEOTIDE SEQUENCE</scope>
    <source>
        <strain evidence="1">MM-2020</strain>
        <tissue evidence="1">Muscle</tissue>
    </source>
</reference>
<protein>
    <submittedName>
        <fullName evidence="1">Uncharacterized protein</fullName>
    </submittedName>
</protein>